<evidence type="ECO:0000256" key="6">
    <source>
        <dbReference type="ARBA" id="ARBA00023089"/>
    </source>
</evidence>
<dbReference type="InterPro" id="IPR048280">
    <property type="entry name" value="COX6B-like"/>
</dbReference>
<dbReference type="Gene3D" id="1.10.10.140">
    <property type="entry name" value="Cytochrome c oxidase, subunit VIb"/>
    <property type="match status" value="1"/>
</dbReference>
<keyword evidence="7" id="KW-0496">Mitochondrion</keyword>
<comment type="similarity">
    <text evidence="2">Belongs to the FLX family.</text>
</comment>
<evidence type="ECO:0000256" key="3">
    <source>
        <dbReference type="ARBA" id="ARBA00022473"/>
    </source>
</evidence>
<dbReference type="CDD" id="cd00926">
    <property type="entry name" value="Cyt_c_Oxidase_VIb"/>
    <property type="match status" value="1"/>
</dbReference>
<dbReference type="Pfam" id="PF02297">
    <property type="entry name" value="COX6B"/>
    <property type="match status" value="1"/>
</dbReference>
<dbReference type="GO" id="GO:0005739">
    <property type="term" value="C:mitochondrion"/>
    <property type="evidence" value="ECO:0007669"/>
    <property type="project" value="UniProtKB-SubCell"/>
</dbReference>
<keyword evidence="5 9" id="KW-0175">Coiled coil</keyword>
<reference evidence="10 11" key="1">
    <citation type="submission" date="2019-04" db="EMBL/GenBank/DDBJ databases">
        <title>An improved genome assembly and genetic linkage map for asparagus bean, Vigna unguiculata ssp. sesquipedialis.</title>
        <authorList>
            <person name="Xia Q."/>
            <person name="Zhang R."/>
            <person name="Dong Y."/>
        </authorList>
    </citation>
    <scope>NUCLEOTIDE SEQUENCE [LARGE SCALE GENOMIC DNA]</scope>
    <source>
        <tissue evidence="10">Leaf</tissue>
    </source>
</reference>
<keyword evidence="4" id="KW-0221">Differentiation</keyword>
<dbReference type="SUPFAM" id="SSF47694">
    <property type="entry name" value="Cytochrome c oxidase subunit h"/>
    <property type="match status" value="1"/>
</dbReference>
<proteinExistence type="inferred from homology"/>
<feature type="coiled-coil region" evidence="9">
    <location>
        <begin position="132"/>
        <end position="225"/>
    </location>
</feature>
<keyword evidence="11" id="KW-1185">Reference proteome</keyword>
<evidence type="ECO:0000256" key="1">
    <source>
        <dbReference type="ARBA" id="ARBA00004173"/>
    </source>
</evidence>
<comment type="subcellular location">
    <subcellularLocation>
        <location evidence="1">Mitochondrion</location>
    </subcellularLocation>
</comment>
<evidence type="ECO:0000256" key="5">
    <source>
        <dbReference type="ARBA" id="ARBA00023054"/>
    </source>
</evidence>
<accession>A0A4D6KZN2</accession>
<keyword evidence="3" id="KW-0217">Developmental protein</keyword>
<keyword evidence="6" id="KW-0287">Flowering</keyword>
<dbReference type="PANTHER" id="PTHR33405">
    <property type="entry name" value="PROTEIN FLX-LIKE 2"/>
    <property type="match status" value="1"/>
</dbReference>
<dbReference type="GO" id="GO:0009908">
    <property type="term" value="P:flower development"/>
    <property type="evidence" value="ECO:0007669"/>
    <property type="project" value="UniProtKB-KW"/>
</dbReference>
<dbReference type="Proteomes" id="UP000501690">
    <property type="component" value="Linkage Group LG2"/>
</dbReference>
<dbReference type="InterPro" id="IPR036549">
    <property type="entry name" value="CX6/COA6-like_sf"/>
</dbReference>
<keyword evidence="8" id="KW-1015">Disulfide bond</keyword>
<evidence type="ECO:0000313" key="10">
    <source>
        <dbReference type="EMBL" id="QCD80461.1"/>
    </source>
</evidence>
<dbReference type="GO" id="GO:0030154">
    <property type="term" value="P:cell differentiation"/>
    <property type="evidence" value="ECO:0007669"/>
    <property type="project" value="UniProtKB-KW"/>
</dbReference>
<dbReference type="EMBL" id="CP039346">
    <property type="protein sequence ID" value="QCD80461.1"/>
    <property type="molecule type" value="Genomic_DNA"/>
</dbReference>
<dbReference type="InterPro" id="IPR040353">
    <property type="entry name" value="FLX/FLX-like"/>
</dbReference>
<sequence>MAARGKAPPTFEGRSVQIPGMMRRGQLSGLGSHTMESLPPPQMLENKLAVQEAEIEQLLRDNHSLSSGHVALREALVATAQDVQKLKSHIRSIQTESDIQIRILLDKIAKGEVDIRAGDSVKKDLQQAYVEAQSLAASRQELSAQIQRASQELKKVNSDVKNISDLQAELDGLVQEHQRLRGTFEYEKKKNIELVDHMKAKEKNLIAMAREVEMLRAEILNAEKRVHAADLFRASTPGHSSGPFVDGYGRTHSQMASGQGAEGMVPVGDSNGVAAVNSSGVSGGLWSSPYDPSVGRSHLNENWKWISVFGIMVQVRNSVGFYYNYCFLHFTIIKRTPTIALFSKIELKTAPADFRFPTTNQTRHCFTRYIEFHRCLAAKGDNSGECEKFAKYYRSLCPGEWESNLEDMTHRLQNQFHAL</sequence>
<name>A0A4D6KZN2_VIGUN</name>
<organism evidence="10 11">
    <name type="scientific">Vigna unguiculata</name>
    <name type="common">Cowpea</name>
    <dbReference type="NCBI Taxonomy" id="3917"/>
    <lineage>
        <taxon>Eukaryota</taxon>
        <taxon>Viridiplantae</taxon>
        <taxon>Streptophyta</taxon>
        <taxon>Embryophyta</taxon>
        <taxon>Tracheophyta</taxon>
        <taxon>Spermatophyta</taxon>
        <taxon>Magnoliopsida</taxon>
        <taxon>eudicotyledons</taxon>
        <taxon>Gunneridae</taxon>
        <taxon>Pentapetalae</taxon>
        <taxon>rosids</taxon>
        <taxon>fabids</taxon>
        <taxon>Fabales</taxon>
        <taxon>Fabaceae</taxon>
        <taxon>Papilionoideae</taxon>
        <taxon>50 kb inversion clade</taxon>
        <taxon>NPAAA clade</taxon>
        <taxon>indigoferoid/millettioid clade</taxon>
        <taxon>Phaseoleae</taxon>
        <taxon>Vigna</taxon>
    </lineage>
</organism>
<evidence type="ECO:0000256" key="4">
    <source>
        <dbReference type="ARBA" id="ARBA00022782"/>
    </source>
</evidence>
<dbReference type="PANTHER" id="PTHR33405:SF18">
    <property type="entry name" value="PROTEIN FLX-LIKE 4"/>
    <property type="match status" value="1"/>
</dbReference>
<evidence type="ECO:0000256" key="7">
    <source>
        <dbReference type="ARBA" id="ARBA00023128"/>
    </source>
</evidence>
<dbReference type="PROSITE" id="PS51808">
    <property type="entry name" value="CHCH"/>
    <property type="match status" value="1"/>
</dbReference>
<evidence type="ECO:0000256" key="8">
    <source>
        <dbReference type="ARBA" id="ARBA00023157"/>
    </source>
</evidence>
<dbReference type="AlphaFoldDB" id="A0A4D6KZN2"/>
<evidence type="ECO:0000313" key="11">
    <source>
        <dbReference type="Proteomes" id="UP000501690"/>
    </source>
</evidence>
<protein>
    <submittedName>
        <fullName evidence="10">Cytochrome c oxidase subunit VIb</fullName>
    </submittedName>
</protein>
<evidence type="ECO:0000256" key="9">
    <source>
        <dbReference type="SAM" id="Coils"/>
    </source>
</evidence>
<gene>
    <name evidence="10" type="ORF">DEO72_LG2g782</name>
</gene>
<evidence type="ECO:0000256" key="2">
    <source>
        <dbReference type="ARBA" id="ARBA00005405"/>
    </source>
</evidence>